<keyword evidence="2 6" id="KW-0560">Oxidoreductase</keyword>
<dbReference type="InterPro" id="IPR016163">
    <property type="entry name" value="Ald_DH_C"/>
</dbReference>
<comment type="similarity">
    <text evidence="1 6">Belongs to the aldehyde dehydrogenase family.</text>
</comment>
<dbReference type="AlphaFoldDB" id="A0AA39GKM3"/>
<dbReference type="SUPFAM" id="SSF53720">
    <property type="entry name" value="ALDH-like"/>
    <property type="match status" value="1"/>
</dbReference>
<dbReference type="FunFam" id="3.40.309.10:FF:000012">
    <property type="entry name" value="Betaine aldehyde dehydrogenase"/>
    <property type="match status" value="1"/>
</dbReference>
<dbReference type="PANTHER" id="PTHR11699">
    <property type="entry name" value="ALDEHYDE DEHYDROGENASE-RELATED"/>
    <property type="match status" value="1"/>
</dbReference>
<protein>
    <recommendedName>
        <fullName evidence="3">aldehyde dehydrogenase (NAD(+))</fullName>
        <ecNumber evidence="3">1.2.1.3</ecNumber>
    </recommendedName>
</protein>
<evidence type="ECO:0000313" key="8">
    <source>
        <dbReference type="EMBL" id="KAK0389123.1"/>
    </source>
</evidence>
<dbReference type="Proteomes" id="UP001175261">
    <property type="component" value="Unassembled WGS sequence"/>
</dbReference>
<dbReference type="InterPro" id="IPR016161">
    <property type="entry name" value="Ald_DH/histidinol_DH"/>
</dbReference>
<dbReference type="InterPro" id="IPR029510">
    <property type="entry name" value="Ald_DH_CS_GLU"/>
</dbReference>
<evidence type="ECO:0000256" key="3">
    <source>
        <dbReference type="ARBA" id="ARBA00024226"/>
    </source>
</evidence>
<dbReference type="EMBL" id="JAPDFR010000002">
    <property type="protein sequence ID" value="KAK0389123.1"/>
    <property type="molecule type" value="Genomic_DNA"/>
</dbReference>
<evidence type="ECO:0000256" key="2">
    <source>
        <dbReference type="ARBA" id="ARBA00023002"/>
    </source>
</evidence>
<dbReference type="GO" id="GO:0004029">
    <property type="term" value="F:aldehyde dehydrogenase (NAD+) activity"/>
    <property type="evidence" value="ECO:0007669"/>
    <property type="project" value="UniProtKB-EC"/>
</dbReference>
<dbReference type="Gene3D" id="3.40.309.10">
    <property type="entry name" value="Aldehyde Dehydrogenase, Chain A, domain 2"/>
    <property type="match status" value="1"/>
</dbReference>
<evidence type="ECO:0000256" key="5">
    <source>
        <dbReference type="PROSITE-ProRule" id="PRU10007"/>
    </source>
</evidence>
<reference evidence="8" key="1">
    <citation type="submission" date="2022-10" db="EMBL/GenBank/DDBJ databases">
        <title>Determination and structural analysis of whole genome sequence of Sarocladium strictum F4-1.</title>
        <authorList>
            <person name="Hu L."/>
            <person name="Jiang Y."/>
        </authorList>
    </citation>
    <scope>NUCLEOTIDE SEQUENCE</scope>
    <source>
        <strain evidence="8">F4-1</strain>
    </source>
</reference>
<evidence type="ECO:0000256" key="1">
    <source>
        <dbReference type="ARBA" id="ARBA00009986"/>
    </source>
</evidence>
<dbReference type="FunFam" id="3.40.605.10:FF:000001">
    <property type="entry name" value="Aldehyde dehydrogenase 1"/>
    <property type="match status" value="1"/>
</dbReference>
<feature type="domain" description="Aldehyde dehydrogenase" evidence="7">
    <location>
        <begin position="27"/>
        <end position="487"/>
    </location>
</feature>
<sequence length="495" mass="53768">MSQPITITLPNGLRYSQPTGLFINNEFVQGRGEEIDVLNPSTEKKILTVKGASTEDVDLAVSAARTAFEGPWSELPAVERVNLMLKLADLVHENRELLASIEAFDNGKTYKEALNLDVTTAQNVFKYYAGCADKLSGSTIETSPNKLAYVLREPLGVCGQITPWNYPFLMLSWKVAPALACGNTIVLKPAECTPLSALFFGQLVKEAGFPPGVVNIIPGLGGVAGRALAEHTDVDKIAFTGSTATGKAIMRSAAGNLKNITLECGGKNPSIVFDDADLEQAARWCHLGIMGNQGQVCISTSRIYVQERVYDDFVDRFVRATREHHRVGDPFGEDTWQGPQVSKAQYDSVLRYIEDGKREGARVVYGGARQGEEGYFIQPTVFTNTDESMKIVREEIFGPVVTISKFKTLDEAVAMANNSSYGLSAAVFTENLGKAHRVARRLQSGMIFLNSSGDSHWSVPFGGTKSSGIGRELGLEALDAYTQKKAVHVNLGSKL</sequence>
<accession>A0AA39GKM3</accession>
<evidence type="ECO:0000256" key="6">
    <source>
        <dbReference type="RuleBase" id="RU003345"/>
    </source>
</evidence>
<proteinExistence type="inferred from homology"/>
<keyword evidence="9" id="KW-1185">Reference proteome</keyword>
<dbReference type="InterPro" id="IPR016162">
    <property type="entry name" value="Ald_DH_N"/>
</dbReference>
<name>A0AA39GKM3_SARSR</name>
<comment type="caution">
    <text evidence="8">The sequence shown here is derived from an EMBL/GenBank/DDBJ whole genome shotgun (WGS) entry which is preliminary data.</text>
</comment>
<gene>
    <name evidence="8" type="ORF">NLU13_2698</name>
</gene>
<organism evidence="8 9">
    <name type="scientific">Sarocladium strictum</name>
    <name type="common">Black bundle disease fungus</name>
    <name type="synonym">Acremonium strictum</name>
    <dbReference type="NCBI Taxonomy" id="5046"/>
    <lineage>
        <taxon>Eukaryota</taxon>
        <taxon>Fungi</taxon>
        <taxon>Dikarya</taxon>
        <taxon>Ascomycota</taxon>
        <taxon>Pezizomycotina</taxon>
        <taxon>Sordariomycetes</taxon>
        <taxon>Hypocreomycetidae</taxon>
        <taxon>Hypocreales</taxon>
        <taxon>Sarocladiaceae</taxon>
        <taxon>Sarocladium</taxon>
    </lineage>
</organism>
<evidence type="ECO:0000256" key="4">
    <source>
        <dbReference type="ARBA" id="ARBA00049194"/>
    </source>
</evidence>
<evidence type="ECO:0000313" key="9">
    <source>
        <dbReference type="Proteomes" id="UP001175261"/>
    </source>
</evidence>
<evidence type="ECO:0000259" key="7">
    <source>
        <dbReference type="Pfam" id="PF00171"/>
    </source>
</evidence>
<dbReference type="EC" id="1.2.1.3" evidence="3"/>
<comment type="catalytic activity">
    <reaction evidence="4">
        <text>an aldehyde + NAD(+) + H2O = a carboxylate + NADH + 2 H(+)</text>
        <dbReference type="Rhea" id="RHEA:16185"/>
        <dbReference type="ChEBI" id="CHEBI:15377"/>
        <dbReference type="ChEBI" id="CHEBI:15378"/>
        <dbReference type="ChEBI" id="CHEBI:17478"/>
        <dbReference type="ChEBI" id="CHEBI:29067"/>
        <dbReference type="ChEBI" id="CHEBI:57540"/>
        <dbReference type="ChEBI" id="CHEBI:57945"/>
        <dbReference type="EC" id="1.2.1.3"/>
    </reaction>
</comment>
<dbReference type="InterPro" id="IPR015590">
    <property type="entry name" value="Aldehyde_DH_dom"/>
</dbReference>
<dbReference type="Gene3D" id="3.40.605.10">
    <property type="entry name" value="Aldehyde Dehydrogenase, Chain A, domain 1"/>
    <property type="match status" value="1"/>
</dbReference>
<feature type="active site" evidence="5">
    <location>
        <position position="263"/>
    </location>
</feature>
<dbReference type="PROSITE" id="PS00687">
    <property type="entry name" value="ALDEHYDE_DEHYDR_GLU"/>
    <property type="match status" value="1"/>
</dbReference>
<dbReference type="Pfam" id="PF00171">
    <property type="entry name" value="Aldedh"/>
    <property type="match status" value="1"/>
</dbReference>